<dbReference type="Proteomes" id="UP000178117">
    <property type="component" value="Unassembled WGS sequence"/>
</dbReference>
<dbReference type="InterPro" id="IPR000073">
    <property type="entry name" value="AB_hydrolase_1"/>
</dbReference>
<protein>
    <recommendedName>
        <fullName evidence="2">AB hydrolase-1 domain-containing protein</fullName>
    </recommendedName>
</protein>
<dbReference type="SUPFAM" id="SSF53474">
    <property type="entry name" value="alpha/beta-Hydrolases"/>
    <property type="match status" value="1"/>
</dbReference>
<dbReference type="PRINTS" id="PR00111">
    <property type="entry name" value="ABHYDROLASE"/>
</dbReference>
<evidence type="ECO:0000259" key="2">
    <source>
        <dbReference type="Pfam" id="PF00561"/>
    </source>
</evidence>
<name>A0A1F8FV87_9BACT</name>
<evidence type="ECO:0000256" key="1">
    <source>
        <dbReference type="SAM" id="Phobius"/>
    </source>
</evidence>
<dbReference type="PANTHER" id="PTHR43798">
    <property type="entry name" value="MONOACYLGLYCEROL LIPASE"/>
    <property type="match status" value="1"/>
</dbReference>
<accession>A0A1F8FV87</accession>
<feature type="domain" description="AB hydrolase-1" evidence="2">
    <location>
        <begin position="23"/>
        <end position="248"/>
    </location>
</feature>
<dbReference type="InterPro" id="IPR029058">
    <property type="entry name" value="AB_hydrolase_fold"/>
</dbReference>
<sequence>MKEVFFEERGIYYRANNLQSQLPTLVFIHGLSGSSSAWLPYEKVFEDRYNIISPDFRGHGKSRKRGRYNDYAIENIADDLVRLLQHLRVQELIVIGHSFGTLIALSIIRQLPGTKKVMFISPTFKVENTWWLPVARVFVGVLYVFGPLFPFSTRPKRHVDYQKLTPTGDWSLRRIIPDILNTGIRVYSYCLRHVWTRDFHPWWKGMEVPSLILHGEVDTVVPVRSAQMLSELMPRAELRIIKEGNHILPVNNFKEVRDAIELFSSTN</sequence>
<keyword evidence="1" id="KW-0812">Transmembrane</keyword>
<organism evidence="3 4">
    <name type="scientific">Candidatus Yanofskybacteria bacterium RIFCSPHIGHO2_02_FULL_50_12</name>
    <dbReference type="NCBI Taxonomy" id="1802685"/>
    <lineage>
        <taxon>Bacteria</taxon>
        <taxon>Candidatus Yanofskyibacteriota</taxon>
    </lineage>
</organism>
<feature type="transmembrane region" description="Helical" evidence="1">
    <location>
        <begin position="92"/>
        <end position="110"/>
    </location>
</feature>
<gene>
    <name evidence="3" type="ORF">A3C88_00350</name>
</gene>
<evidence type="ECO:0000313" key="3">
    <source>
        <dbReference type="EMBL" id="OGN16935.1"/>
    </source>
</evidence>
<dbReference type="Pfam" id="PF00561">
    <property type="entry name" value="Abhydrolase_1"/>
    <property type="match status" value="1"/>
</dbReference>
<dbReference type="EMBL" id="MGJZ01000021">
    <property type="protein sequence ID" value="OGN16935.1"/>
    <property type="molecule type" value="Genomic_DNA"/>
</dbReference>
<dbReference type="AlphaFoldDB" id="A0A1F8FV87"/>
<evidence type="ECO:0000313" key="4">
    <source>
        <dbReference type="Proteomes" id="UP000178117"/>
    </source>
</evidence>
<dbReference type="Gene3D" id="3.40.50.1820">
    <property type="entry name" value="alpha/beta hydrolase"/>
    <property type="match status" value="1"/>
</dbReference>
<comment type="caution">
    <text evidence="3">The sequence shown here is derived from an EMBL/GenBank/DDBJ whole genome shotgun (WGS) entry which is preliminary data.</text>
</comment>
<keyword evidence="1" id="KW-1133">Transmembrane helix</keyword>
<dbReference type="InterPro" id="IPR050266">
    <property type="entry name" value="AB_hydrolase_sf"/>
</dbReference>
<proteinExistence type="predicted"/>
<feature type="transmembrane region" description="Helical" evidence="1">
    <location>
        <begin position="130"/>
        <end position="149"/>
    </location>
</feature>
<keyword evidence="1" id="KW-0472">Membrane</keyword>
<dbReference type="STRING" id="1802685.A3C88_00350"/>
<reference evidence="3 4" key="1">
    <citation type="journal article" date="2016" name="Nat. Commun.">
        <title>Thousands of microbial genomes shed light on interconnected biogeochemical processes in an aquifer system.</title>
        <authorList>
            <person name="Anantharaman K."/>
            <person name="Brown C.T."/>
            <person name="Hug L.A."/>
            <person name="Sharon I."/>
            <person name="Castelle C.J."/>
            <person name="Probst A.J."/>
            <person name="Thomas B.C."/>
            <person name="Singh A."/>
            <person name="Wilkins M.J."/>
            <person name="Karaoz U."/>
            <person name="Brodie E.L."/>
            <person name="Williams K.H."/>
            <person name="Hubbard S.S."/>
            <person name="Banfield J.F."/>
        </authorList>
    </citation>
    <scope>NUCLEOTIDE SEQUENCE [LARGE SCALE GENOMIC DNA]</scope>
</reference>